<keyword evidence="2" id="KW-0472">Membrane</keyword>
<dbReference type="Proteomes" id="UP000001593">
    <property type="component" value="Unassembled WGS sequence"/>
</dbReference>
<dbReference type="AlphaFoldDB" id="A7SIN6"/>
<gene>
    <name evidence="3" type="ORF">NEMVEDRAFT_v1g170998</name>
</gene>
<keyword evidence="2" id="KW-0812">Transmembrane</keyword>
<sequence length="285" mass="31640">MKYERAIFRVGAMLSAIGLGSDIALVARDMHEVQLRTGNKRKSPTSRRSREINRRSWLSSISVEDEPEPEPQADTSSTSFGRYSGADFGLLRGGNKRPISTPVLLKATFYTDNKRTSTFVEPNAPNNRPRATTCATTEQQLIDLSEVRDRRSRSFDSNVNNHVSNAADPYGTNAGDLVTSRRTDSPDVDNGNRDSPPPTSPRANLPKYEVNSNRMPGLRESSLDGKIPGWEKPVDSNSMKLNELEKLSLLDLNDEVQDPTKPLLQPAGSAVKTPTIQELEREFVR</sequence>
<dbReference type="InParanoid" id="A7SIN6"/>
<feature type="transmembrane region" description="Helical" evidence="2">
    <location>
        <begin position="6"/>
        <end position="27"/>
    </location>
</feature>
<feature type="region of interest" description="Disordered" evidence="1">
    <location>
        <begin position="146"/>
        <end position="231"/>
    </location>
</feature>
<organism evidence="3 4">
    <name type="scientific">Nematostella vectensis</name>
    <name type="common">Starlet sea anemone</name>
    <dbReference type="NCBI Taxonomy" id="45351"/>
    <lineage>
        <taxon>Eukaryota</taxon>
        <taxon>Metazoa</taxon>
        <taxon>Cnidaria</taxon>
        <taxon>Anthozoa</taxon>
        <taxon>Hexacorallia</taxon>
        <taxon>Actiniaria</taxon>
        <taxon>Edwardsiidae</taxon>
        <taxon>Nematostella</taxon>
    </lineage>
</organism>
<feature type="compositionally biased region" description="Polar residues" evidence="1">
    <location>
        <begin position="155"/>
        <end position="164"/>
    </location>
</feature>
<dbReference type="EMBL" id="DS469670">
    <property type="protein sequence ID" value="EDO36441.1"/>
    <property type="molecule type" value="Genomic_DNA"/>
</dbReference>
<keyword evidence="4" id="KW-1185">Reference proteome</keyword>
<reference evidence="3 4" key="1">
    <citation type="journal article" date="2007" name="Science">
        <title>Sea anemone genome reveals ancestral eumetazoan gene repertoire and genomic organization.</title>
        <authorList>
            <person name="Putnam N.H."/>
            <person name="Srivastava M."/>
            <person name="Hellsten U."/>
            <person name="Dirks B."/>
            <person name="Chapman J."/>
            <person name="Salamov A."/>
            <person name="Terry A."/>
            <person name="Shapiro H."/>
            <person name="Lindquist E."/>
            <person name="Kapitonov V.V."/>
            <person name="Jurka J."/>
            <person name="Genikhovich G."/>
            <person name="Grigoriev I.V."/>
            <person name="Lucas S.M."/>
            <person name="Steele R.E."/>
            <person name="Finnerty J.R."/>
            <person name="Technau U."/>
            <person name="Martindale M.Q."/>
            <person name="Rokhsar D.S."/>
        </authorList>
    </citation>
    <scope>NUCLEOTIDE SEQUENCE [LARGE SCALE GENOMIC DNA]</scope>
    <source>
        <strain evidence="4">CH2 X CH6</strain>
    </source>
</reference>
<feature type="compositionally biased region" description="Basic residues" evidence="1">
    <location>
        <begin position="38"/>
        <end position="47"/>
    </location>
</feature>
<dbReference type="HOGENOM" id="CLU_977619_0_0_1"/>
<protein>
    <submittedName>
        <fullName evidence="3">Uncharacterized protein</fullName>
    </submittedName>
</protein>
<evidence type="ECO:0000256" key="1">
    <source>
        <dbReference type="SAM" id="MobiDB-lite"/>
    </source>
</evidence>
<feature type="region of interest" description="Disordered" evidence="1">
    <location>
        <begin position="36"/>
        <end position="81"/>
    </location>
</feature>
<proteinExistence type="predicted"/>
<accession>A7SIN6</accession>
<dbReference type="STRING" id="45351.A7SIN6"/>
<keyword evidence="2" id="KW-1133">Transmembrane helix</keyword>
<evidence type="ECO:0000313" key="3">
    <source>
        <dbReference type="EMBL" id="EDO36441.1"/>
    </source>
</evidence>
<evidence type="ECO:0000256" key="2">
    <source>
        <dbReference type="SAM" id="Phobius"/>
    </source>
</evidence>
<name>A7SIN6_NEMVE</name>
<evidence type="ECO:0000313" key="4">
    <source>
        <dbReference type="Proteomes" id="UP000001593"/>
    </source>
</evidence>